<keyword evidence="5" id="KW-0406">Ion transport</keyword>
<keyword evidence="5" id="KW-0862">Zinc</keyword>
<feature type="compositionally biased region" description="Basic and acidic residues" evidence="6">
    <location>
        <begin position="125"/>
        <end position="218"/>
    </location>
</feature>
<keyword evidence="4 7" id="KW-0732">Signal</keyword>
<evidence type="ECO:0000256" key="2">
    <source>
        <dbReference type="ARBA" id="ARBA00015915"/>
    </source>
</evidence>
<evidence type="ECO:0000256" key="1">
    <source>
        <dbReference type="ARBA" id="ARBA00011028"/>
    </source>
</evidence>
<organism evidence="8 9">
    <name type="scientific">Roseibium polysiphoniae</name>
    <dbReference type="NCBI Taxonomy" id="2571221"/>
    <lineage>
        <taxon>Bacteria</taxon>
        <taxon>Pseudomonadati</taxon>
        <taxon>Pseudomonadota</taxon>
        <taxon>Alphaproteobacteria</taxon>
        <taxon>Hyphomicrobiales</taxon>
        <taxon>Stappiaceae</taxon>
        <taxon>Roseibium</taxon>
    </lineage>
</organism>
<name>A0ABR9CHR0_9HYPH</name>
<comment type="similarity">
    <text evidence="1">Belongs to the bacterial solute-binding protein 9 family.</text>
</comment>
<reference evidence="8 9" key="1">
    <citation type="submission" date="2020-09" db="EMBL/GenBank/DDBJ databases">
        <title>The genome sequence of type strain Labrenzia polysiphoniae KACC 19711.</title>
        <authorList>
            <person name="Liu Y."/>
        </authorList>
    </citation>
    <scope>NUCLEOTIDE SEQUENCE [LARGE SCALE GENOMIC DNA]</scope>
    <source>
        <strain evidence="8 9">KACC 19711</strain>
    </source>
</reference>
<dbReference type="Gene3D" id="3.40.50.1980">
    <property type="entry name" value="Nitrogenase molybdenum iron protein domain"/>
    <property type="match status" value="3"/>
</dbReference>
<accession>A0ABR9CHR0</accession>
<evidence type="ECO:0000256" key="3">
    <source>
        <dbReference type="ARBA" id="ARBA00022448"/>
    </source>
</evidence>
<gene>
    <name evidence="8" type="ORF">IG617_20840</name>
</gene>
<feature type="signal peptide" evidence="7">
    <location>
        <begin position="1"/>
        <end position="25"/>
    </location>
</feature>
<sequence length="385" mass="41427">MPGRKALVAAGLFATTLLAGSFAHAEPRVVTTIKPIHSLVSGVMKGVATPDILIDGAASPHGFALKPSQATQLQDADLVFWVGEGLETALAKALTSVAGNAEVIELMEAPGLTLLPYRTSGGFGAHDHDDHEDGEEDHHDDHDDHDEHADDKHDEDHDDDHAHGHDDHDDHGDEHEEHADGDEHDHDEHDDHAEGHDDHDEGHDHAAGHDDHDHDGTDAHIWLDPNNALAMIDVIAAELAENDAENAGAYAANADAMKKRITELTAEIDKELAGVRGRPFVVFHDAYHYFEDRFSVQAAGAITLNPETPAGADRISEVRETIKDLGVVCVFSEPQFTPKLVDVVLEGSNAKTAILDPLGTGLENGPGLYEALLRKTADSMTDCLS</sequence>
<keyword evidence="9" id="KW-1185">Reference proteome</keyword>
<dbReference type="SUPFAM" id="SSF53807">
    <property type="entry name" value="Helical backbone' metal receptor"/>
    <property type="match status" value="1"/>
</dbReference>
<keyword evidence="5" id="KW-0864">Zinc transport</keyword>
<evidence type="ECO:0000256" key="4">
    <source>
        <dbReference type="ARBA" id="ARBA00022729"/>
    </source>
</evidence>
<feature type="chain" id="PRO_5045250220" description="High-affinity zinc uptake system protein ZnuA" evidence="7">
    <location>
        <begin position="26"/>
        <end position="385"/>
    </location>
</feature>
<proteinExistence type="inferred from homology"/>
<comment type="caution">
    <text evidence="8">The sequence shown here is derived from an EMBL/GenBank/DDBJ whole genome shotgun (WGS) entry which is preliminary data.</text>
</comment>
<dbReference type="PANTHER" id="PTHR42953:SF3">
    <property type="entry name" value="HIGH-AFFINITY ZINC UPTAKE SYSTEM PROTEIN ZNUA"/>
    <property type="match status" value="1"/>
</dbReference>
<dbReference type="InterPro" id="IPR006127">
    <property type="entry name" value="ZnuA-like"/>
</dbReference>
<dbReference type="PANTHER" id="PTHR42953">
    <property type="entry name" value="HIGH-AFFINITY ZINC UPTAKE SYSTEM PROTEIN ZNUA-RELATED"/>
    <property type="match status" value="1"/>
</dbReference>
<evidence type="ECO:0000313" key="9">
    <source>
        <dbReference type="Proteomes" id="UP000615687"/>
    </source>
</evidence>
<keyword evidence="3" id="KW-0813">Transport</keyword>
<dbReference type="Pfam" id="PF01297">
    <property type="entry name" value="ZnuA"/>
    <property type="match status" value="1"/>
</dbReference>
<protein>
    <recommendedName>
        <fullName evidence="2">High-affinity zinc uptake system protein ZnuA</fullName>
    </recommendedName>
</protein>
<evidence type="ECO:0000256" key="6">
    <source>
        <dbReference type="SAM" id="MobiDB-lite"/>
    </source>
</evidence>
<feature type="region of interest" description="Disordered" evidence="6">
    <location>
        <begin position="123"/>
        <end position="219"/>
    </location>
</feature>
<dbReference type="Proteomes" id="UP000615687">
    <property type="component" value="Unassembled WGS sequence"/>
</dbReference>
<dbReference type="EMBL" id="JACYXJ010000008">
    <property type="protein sequence ID" value="MBD8878751.1"/>
    <property type="molecule type" value="Genomic_DNA"/>
</dbReference>
<evidence type="ECO:0000313" key="8">
    <source>
        <dbReference type="EMBL" id="MBD8878751.1"/>
    </source>
</evidence>
<dbReference type="InterPro" id="IPR050492">
    <property type="entry name" value="Bact_metal-bind_prot9"/>
</dbReference>
<evidence type="ECO:0000256" key="5">
    <source>
        <dbReference type="ARBA" id="ARBA00022906"/>
    </source>
</evidence>
<evidence type="ECO:0000256" key="7">
    <source>
        <dbReference type="SAM" id="SignalP"/>
    </source>
</evidence>